<evidence type="ECO:0008006" key="3">
    <source>
        <dbReference type="Google" id="ProtNLM"/>
    </source>
</evidence>
<dbReference type="Proteomes" id="UP001519273">
    <property type="component" value="Unassembled WGS sequence"/>
</dbReference>
<dbReference type="PROSITE" id="PS51257">
    <property type="entry name" value="PROKAR_LIPOPROTEIN"/>
    <property type="match status" value="1"/>
</dbReference>
<evidence type="ECO:0000313" key="2">
    <source>
        <dbReference type="Proteomes" id="UP001519273"/>
    </source>
</evidence>
<dbReference type="EMBL" id="JAGGKP010000001">
    <property type="protein sequence ID" value="MBP1936033.1"/>
    <property type="molecule type" value="Genomic_DNA"/>
</dbReference>
<protein>
    <recommendedName>
        <fullName evidence="3">DUF3221 domain-containing protein</fullName>
    </recommendedName>
</protein>
<proteinExistence type="predicted"/>
<dbReference type="RefSeq" id="WP_209845778.1">
    <property type="nucleotide sequence ID" value="NZ_CBCRVE010000001.1"/>
</dbReference>
<accession>A0ABS4H0G9</accession>
<comment type="caution">
    <text evidence="1">The sequence shown here is derived from an EMBL/GenBank/DDBJ whole genome shotgun (WGS) entry which is preliminary data.</text>
</comment>
<gene>
    <name evidence="1" type="ORF">J2Z20_000894</name>
</gene>
<sequence>MCKSISYLLISIVLILSFTGCSSESSKHVEIGNVPSEIHFNGELYKATGEKATAIGKKIGEALA</sequence>
<organism evidence="1 2">
    <name type="scientific">Paenibacillus sediminis</name>
    <dbReference type="NCBI Taxonomy" id="664909"/>
    <lineage>
        <taxon>Bacteria</taxon>
        <taxon>Bacillati</taxon>
        <taxon>Bacillota</taxon>
        <taxon>Bacilli</taxon>
        <taxon>Bacillales</taxon>
        <taxon>Paenibacillaceae</taxon>
        <taxon>Paenibacillus</taxon>
    </lineage>
</organism>
<keyword evidence="2" id="KW-1185">Reference proteome</keyword>
<name>A0ABS4H0G9_9BACL</name>
<evidence type="ECO:0000313" key="1">
    <source>
        <dbReference type="EMBL" id="MBP1936033.1"/>
    </source>
</evidence>
<reference evidence="1 2" key="1">
    <citation type="submission" date="2021-03" db="EMBL/GenBank/DDBJ databases">
        <title>Genomic Encyclopedia of Type Strains, Phase IV (KMG-IV): sequencing the most valuable type-strain genomes for metagenomic binning, comparative biology and taxonomic classification.</title>
        <authorList>
            <person name="Goeker M."/>
        </authorList>
    </citation>
    <scope>NUCLEOTIDE SEQUENCE [LARGE SCALE GENOMIC DNA]</scope>
    <source>
        <strain evidence="1 2">DSM 23491</strain>
    </source>
</reference>